<dbReference type="Proteomes" id="UP001501011">
    <property type="component" value="Unassembled WGS sequence"/>
</dbReference>
<dbReference type="SUPFAM" id="SSF51261">
    <property type="entry name" value="Duplicated hybrid motif"/>
    <property type="match status" value="1"/>
</dbReference>
<evidence type="ECO:0000313" key="4">
    <source>
        <dbReference type="EMBL" id="GAA4363253.1"/>
    </source>
</evidence>
<sequence>MIMRITIIKSDQKGIKALELGRSKLVVTVLLSMLSLVAVVTATFYITKWVLQQDLVSESAIQKWQVELTQQKEELERAKKLSEDKVQALSSRLASMQAHILRLDAAGARLAEEAGITEEFGFGAAPAMGGPSEGDSADKATYHDVASSLDTIQSSIEAKEQQLFALESLLLDKNISAEQKITGRPVNTGWLSSPYGYRADPFSGKRAWHAGIDFSALAGSDVVATAAGVVTTVERKAGYGIFVEVSHGDGYTTRYGHNKAVLVKKGDLVEKGETIAKVGSTGRSTGPHVHYEVTRNGKRVNPWRYLKES</sequence>
<dbReference type="EMBL" id="BAABFV010000002">
    <property type="protein sequence ID" value="GAA4363253.1"/>
    <property type="molecule type" value="Genomic_DNA"/>
</dbReference>
<keyword evidence="2" id="KW-0472">Membrane</keyword>
<keyword evidence="2" id="KW-1133">Transmembrane helix</keyword>
<evidence type="ECO:0000256" key="1">
    <source>
        <dbReference type="SAM" id="Coils"/>
    </source>
</evidence>
<dbReference type="Pfam" id="PF01551">
    <property type="entry name" value="Peptidase_M23"/>
    <property type="match status" value="1"/>
</dbReference>
<dbReference type="CDD" id="cd12797">
    <property type="entry name" value="M23_peptidase"/>
    <property type="match status" value="1"/>
</dbReference>
<organism evidence="4 5">
    <name type="scientific">Kangiella marina</name>
    <dbReference type="NCBI Taxonomy" id="1079178"/>
    <lineage>
        <taxon>Bacteria</taxon>
        <taxon>Pseudomonadati</taxon>
        <taxon>Pseudomonadota</taxon>
        <taxon>Gammaproteobacteria</taxon>
        <taxon>Kangiellales</taxon>
        <taxon>Kangiellaceae</taxon>
        <taxon>Kangiella</taxon>
    </lineage>
</organism>
<evidence type="ECO:0000313" key="5">
    <source>
        <dbReference type="Proteomes" id="UP001501011"/>
    </source>
</evidence>
<keyword evidence="1" id="KW-0175">Coiled coil</keyword>
<comment type="caution">
    <text evidence="4">The sequence shown here is derived from an EMBL/GenBank/DDBJ whole genome shotgun (WGS) entry which is preliminary data.</text>
</comment>
<feature type="coiled-coil region" evidence="1">
    <location>
        <begin position="61"/>
        <end position="92"/>
    </location>
</feature>
<dbReference type="PANTHER" id="PTHR21666:SF291">
    <property type="entry name" value="STAGE II SPORULATION PROTEIN Q"/>
    <property type="match status" value="1"/>
</dbReference>
<reference evidence="5" key="1">
    <citation type="journal article" date="2019" name="Int. J. Syst. Evol. Microbiol.">
        <title>The Global Catalogue of Microorganisms (GCM) 10K type strain sequencing project: providing services to taxonomists for standard genome sequencing and annotation.</title>
        <authorList>
            <consortium name="The Broad Institute Genomics Platform"/>
            <consortium name="The Broad Institute Genome Sequencing Center for Infectious Disease"/>
            <person name="Wu L."/>
            <person name="Ma J."/>
        </authorList>
    </citation>
    <scope>NUCLEOTIDE SEQUENCE [LARGE SCALE GENOMIC DNA]</scope>
    <source>
        <strain evidence="5">JCM 17728</strain>
    </source>
</reference>
<proteinExistence type="predicted"/>
<evidence type="ECO:0000259" key="3">
    <source>
        <dbReference type="Pfam" id="PF01551"/>
    </source>
</evidence>
<keyword evidence="2" id="KW-0812">Transmembrane</keyword>
<feature type="domain" description="M23ase beta-sheet core" evidence="3">
    <location>
        <begin position="209"/>
        <end position="302"/>
    </location>
</feature>
<dbReference type="InterPro" id="IPR016047">
    <property type="entry name" value="M23ase_b-sheet_dom"/>
</dbReference>
<dbReference type="PANTHER" id="PTHR21666">
    <property type="entry name" value="PEPTIDASE-RELATED"/>
    <property type="match status" value="1"/>
</dbReference>
<evidence type="ECO:0000256" key="2">
    <source>
        <dbReference type="SAM" id="Phobius"/>
    </source>
</evidence>
<dbReference type="InterPro" id="IPR050570">
    <property type="entry name" value="Cell_wall_metabolism_enzyme"/>
</dbReference>
<keyword evidence="5" id="KW-1185">Reference proteome</keyword>
<gene>
    <name evidence="4" type="ORF">GCM10023151_18260</name>
</gene>
<dbReference type="Gene3D" id="2.70.70.10">
    <property type="entry name" value="Glucose Permease (Domain IIA)"/>
    <property type="match status" value="1"/>
</dbReference>
<protein>
    <submittedName>
        <fullName evidence="4">M23 family metallopeptidase</fullName>
    </submittedName>
</protein>
<accession>A0ABP8IN02</accession>
<name>A0ABP8IN02_9GAMM</name>
<dbReference type="InterPro" id="IPR011055">
    <property type="entry name" value="Dup_hybrid_motif"/>
</dbReference>
<feature type="transmembrane region" description="Helical" evidence="2">
    <location>
        <begin position="25"/>
        <end position="46"/>
    </location>
</feature>